<feature type="compositionally biased region" description="Polar residues" evidence="2">
    <location>
        <begin position="282"/>
        <end position="308"/>
    </location>
</feature>
<dbReference type="Proteomes" id="UP000683360">
    <property type="component" value="Unassembled WGS sequence"/>
</dbReference>
<evidence type="ECO:0000313" key="4">
    <source>
        <dbReference type="Proteomes" id="UP000683360"/>
    </source>
</evidence>
<evidence type="ECO:0000256" key="1">
    <source>
        <dbReference type="SAM" id="Coils"/>
    </source>
</evidence>
<feature type="region of interest" description="Disordered" evidence="2">
    <location>
        <begin position="236"/>
        <end position="255"/>
    </location>
</feature>
<feature type="region of interest" description="Disordered" evidence="2">
    <location>
        <begin position="344"/>
        <end position="380"/>
    </location>
</feature>
<feature type="compositionally biased region" description="Acidic residues" evidence="2">
    <location>
        <begin position="354"/>
        <end position="380"/>
    </location>
</feature>
<keyword evidence="4" id="KW-1185">Reference proteome</keyword>
<name>A0A8S3SFK9_MYTED</name>
<accession>A0A8S3SFK9</accession>
<feature type="coiled-coil region" evidence="1">
    <location>
        <begin position="75"/>
        <end position="179"/>
    </location>
</feature>
<evidence type="ECO:0000256" key="2">
    <source>
        <dbReference type="SAM" id="MobiDB-lite"/>
    </source>
</evidence>
<dbReference type="AlphaFoldDB" id="A0A8S3SFK9"/>
<feature type="region of interest" description="Disordered" evidence="2">
    <location>
        <begin position="281"/>
        <end position="309"/>
    </location>
</feature>
<reference evidence="3" key="1">
    <citation type="submission" date="2021-03" db="EMBL/GenBank/DDBJ databases">
        <authorList>
            <person name="Bekaert M."/>
        </authorList>
    </citation>
    <scope>NUCLEOTIDE SEQUENCE</scope>
</reference>
<feature type="compositionally biased region" description="Basic and acidic residues" evidence="2">
    <location>
        <begin position="344"/>
        <end position="353"/>
    </location>
</feature>
<proteinExistence type="predicted"/>
<gene>
    <name evidence="3" type="ORF">MEDL_32142</name>
</gene>
<keyword evidence="1" id="KW-0175">Coiled coil</keyword>
<protein>
    <submittedName>
        <fullName evidence="3">Uncharacterized protein</fullName>
    </submittedName>
</protein>
<comment type="caution">
    <text evidence="3">The sequence shown here is derived from an EMBL/GenBank/DDBJ whole genome shotgun (WGS) entry which is preliminary data.</text>
</comment>
<organism evidence="3 4">
    <name type="scientific">Mytilus edulis</name>
    <name type="common">Blue mussel</name>
    <dbReference type="NCBI Taxonomy" id="6550"/>
    <lineage>
        <taxon>Eukaryota</taxon>
        <taxon>Metazoa</taxon>
        <taxon>Spiralia</taxon>
        <taxon>Lophotrochozoa</taxon>
        <taxon>Mollusca</taxon>
        <taxon>Bivalvia</taxon>
        <taxon>Autobranchia</taxon>
        <taxon>Pteriomorphia</taxon>
        <taxon>Mytilida</taxon>
        <taxon>Mytiloidea</taxon>
        <taxon>Mytilidae</taxon>
        <taxon>Mytilinae</taxon>
        <taxon>Mytilus</taxon>
    </lineage>
</organism>
<dbReference type="OrthoDB" id="9904351at2759"/>
<evidence type="ECO:0000313" key="3">
    <source>
        <dbReference type="EMBL" id="CAG2218558.1"/>
    </source>
</evidence>
<sequence length="380" mass="43959">MDWENKFASILREADSNLSKTRRKINFTRYNDRNFSVSLPMRRTSSLLEFPRTDFNSSVYNPCTTEPTGTSSGLVQALSDRLEEQNRLIDQLRQMIRELKSKLEYSLTEVIIMTRKELKIRIQSDRSNYNEQIRELKNEVYKMSGSESPKIDRKLNKVRHDLNGDIQLLNSEIQMLRNTGSNRMSDNQFYSLSKDVQEVKQSLKDDIGTIKRDIDTVKSRLFKMELDNVHDLAKQQHKQEYRPLQGSWSPTSDNERLNISELRSTVSLLRDRLGNMEAVVNSRPTTPRYSTPVPNGYSSSLKYQSTSPKKQKPIYKASIKLDNDVDSDDFLVSDDDSDLEIFNPKKQDIKGLDSDDDDLDLDDLDLDDEMGSLDSELNDL</sequence>
<dbReference type="EMBL" id="CAJPWZ010001600">
    <property type="protein sequence ID" value="CAG2218558.1"/>
    <property type="molecule type" value="Genomic_DNA"/>
</dbReference>